<evidence type="ECO:0000313" key="3">
    <source>
        <dbReference type="Proteomes" id="UP000831787"/>
    </source>
</evidence>
<organism evidence="2 3">
    <name type="scientific">Halobacillus salinarum</name>
    <dbReference type="NCBI Taxonomy" id="2932257"/>
    <lineage>
        <taxon>Bacteria</taxon>
        <taxon>Bacillati</taxon>
        <taxon>Bacillota</taxon>
        <taxon>Bacilli</taxon>
        <taxon>Bacillales</taxon>
        <taxon>Bacillaceae</taxon>
        <taxon>Halobacillus</taxon>
    </lineage>
</organism>
<keyword evidence="1" id="KW-0812">Transmembrane</keyword>
<evidence type="ECO:0000313" key="2">
    <source>
        <dbReference type="EMBL" id="UOQ43374.1"/>
    </source>
</evidence>
<keyword evidence="1" id="KW-0472">Membrane</keyword>
<name>A0ABY4EFX1_9BACI</name>
<dbReference type="RefSeq" id="WP_244708733.1">
    <property type="nucleotide sequence ID" value="NZ_CP095073.1"/>
</dbReference>
<feature type="transmembrane region" description="Helical" evidence="1">
    <location>
        <begin position="12"/>
        <end position="36"/>
    </location>
</feature>
<sequence>MNIFEGIDFNSMMFVGPIIVLIATMSAACLVYSIMFSWLPKQIFNFLLVGVALIGAYIWAIPMNMGFFEYFQNWGV</sequence>
<protein>
    <submittedName>
        <fullName evidence="2">Uncharacterized protein</fullName>
    </submittedName>
</protein>
<proteinExistence type="predicted"/>
<accession>A0ABY4EFX1</accession>
<gene>
    <name evidence="2" type="ORF">MUN89_15800</name>
</gene>
<feature type="transmembrane region" description="Helical" evidence="1">
    <location>
        <begin position="43"/>
        <end position="61"/>
    </location>
</feature>
<dbReference type="Proteomes" id="UP000831787">
    <property type="component" value="Chromosome"/>
</dbReference>
<evidence type="ECO:0000256" key="1">
    <source>
        <dbReference type="SAM" id="Phobius"/>
    </source>
</evidence>
<keyword evidence="1" id="KW-1133">Transmembrane helix</keyword>
<keyword evidence="3" id="KW-1185">Reference proteome</keyword>
<reference evidence="2 3" key="1">
    <citation type="submission" date="2022-04" db="EMBL/GenBank/DDBJ databases">
        <title>Halobacillus sp. isolated from saltern.</title>
        <authorList>
            <person name="Won M."/>
            <person name="Lee C.-M."/>
            <person name="Woen H.-Y."/>
            <person name="Kwon S.-W."/>
        </authorList>
    </citation>
    <scope>NUCLEOTIDE SEQUENCE [LARGE SCALE GENOMIC DNA]</scope>
    <source>
        <strain evidence="2 3">SSBR10-3</strain>
    </source>
</reference>
<dbReference type="EMBL" id="CP095073">
    <property type="protein sequence ID" value="UOQ43374.1"/>
    <property type="molecule type" value="Genomic_DNA"/>
</dbReference>